<keyword evidence="1" id="KW-0378">Hydrolase</keyword>
<dbReference type="PROSITE" id="PS01229">
    <property type="entry name" value="COF_2"/>
    <property type="match status" value="1"/>
</dbReference>
<organism evidence="1 2">
    <name type="scientific">Martelella alba</name>
    <dbReference type="NCBI Taxonomy" id="2590451"/>
    <lineage>
        <taxon>Bacteria</taxon>
        <taxon>Pseudomonadati</taxon>
        <taxon>Pseudomonadota</taxon>
        <taxon>Alphaproteobacteria</taxon>
        <taxon>Hyphomicrobiales</taxon>
        <taxon>Aurantimonadaceae</taxon>
        <taxon>Martelella</taxon>
    </lineage>
</organism>
<dbReference type="Proteomes" id="UP000305202">
    <property type="component" value="Unassembled WGS sequence"/>
</dbReference>
<accession>A0ABY2SQN8</accession>
<dbReference type="InterPro" id="IPR023214">
    <property type="entry name" value="HAD_sf"/>
</dbReference>
<evidence type="ECO:0000313" key="1">
    <source>
        <dbReference type="EMBL" id="TKI08517.1"/>
    </source>
</evidence>
<comment type="caution">
    <text evidence="1">The sequence shown here is derived from an EMBL/GenBank/DDBJ whole genome shotgun (WGS) entry which is preliminary data.</text>
</comment>
<dbReference type="RefSeq" id="WP_136987807.1">
    <property type="nucleotide sequence ID" value="NZ_SZPQ01000001.1"/>
</dbReference>
<dbReference type="InterPro" id="IPR036412">
    <property type="entry name" value="HAD-like_sf"/>
</dbReference>
<keyword evidence="2" id="KW-1185">Reference proteome</keyword>
<dbReference type="PANTHER" id="PTHR10000">
    <property type="entry name" value="PHOSPHOSERINE PHOSPHATASE"/>
    <property type="match status" value="1"/>
</dbReference>
<dbReference type="PROSITE" id="PS01228">
    <property type="entry name" value="COF_1"/>
    <property type="match status" value="1"/>
</dbReference>
<dbReference type="SFLD" id="SFLDG01140">
    <property type="entry name" value="C2.B:_Phosphomannomutase_and_P"/>
    <property type="match status" value="1"/>
</dbReference>
<dbReference type="SFLD" id="SFLDS00003">
    <property type="entry name" value="Haloacid_Dehalogenase"/>
    <property type="match status" value="1"/>
</dbReference>
<gene>
    <name evidence="1" type="ORF">FCN80_00165</name>
</gene>
<dbReference type="EMBL" id="SZPQ01000001">
    <property type="protein sequence ID" value="TKI08517.1"/>
    <property type="molecule type" value="Genomic_DNA"/>
</dbReference>
<dbReference type="Gene3D" id="3.30.1240.10">
    <property type="match status" value="1"/>
</dbReference>
<proteinExistence type="predicted"/>
<dbReference type="CDD" id="cd07516">
    <property type="entry name" value="HAD_Pase"/>
    <property type="match status" value="1"/>
</dbReference>
<dbReference type="GO" id="GO:0016787">
    <property type="term" value="F:hydrolase activity"/>
    <property type="evidence" value="ECO:0007669"/>
    <property type="project" value="UniProtKB-KW"/>
</dbReference>
<sequence length="274" mass="30086">MSYRVLALDLDGTLLTSDQHIHPAVRDALRRIALTARVILVTGRHHTAARPYHRELGLTTPVISCNGAYLYDYATESVLAGQAIDHEDAAQFLALARQAGLKVAMYTDERMMMSASTPVAYLSAMARWSLQLPAESRPDIVRVASLESALADTRYVWKFVVEGDIGPIGGFARQQWLQSHFTLEQSWHNRIDFARRGNTKGARLQALLDDCAIAPEQVIAIGDNHNDLSMLQVAGLGVAMANGDSAIKAIADRITQESNDGQGILDVLQDYFIV</sequence>
<dbReference type="InterPro" id="IPR000150">
    <property type="entry name" value="Cof"/>
</dbReference>
<evidence type="ECO:0000313" key="2">
    <source>
        <dbReference type="Proteomes" id="UP000305202"/>
    </source>
</evidence>
<dbReference type="Pfam" id="PF08282">
    <property type="entry name" value="Hydrolase_3"/>
    <property type="match status" value="1"/>
</dbReference>
<dbReference type="SUPFAM" id="SSF56784">
    <property type="entry name" value="HAD-like"/>
    <property type="match status" value="1"/>
</dbReference>
<dbReference type="Gene3D" id="3.40.50.1000">
    <property type="entry name" value="HAD superfamily/HAD-like"/>
    <property type="match status" value="1"/>
</dbReference>
<protein>
    <submittedName>
        <fullName evidence="1">Cof-type HAD-IIB family hydrolase</fullName>
    </submittedName>
</protein>
<dbReference type="PANTHER" id="PTHR10000:SF58">
    <property type="entry name" value="PYRIDOXAL PHOSPHATE PHOSPHATASE YBHA"/>
    <property type="match status" value="1"/>
</dbReference>
<name>A0ABY2SQN8_9HYPH</name>
<dbReference type="NCBIfam" id="TIGR00099">
    <property type="entry name" value="Cof-subfamily"/>
    <property type="match status" value="1"/>
</dbReference>
<reference evidence="1 2" key="1">
    <citation type="submission" date="2019-04" db="EMBL/GenBank/DDBJ databases">
        <authorList>
            <person name="Li M."/>
            <person name="Gao C."/>
        </authorList>
    </citation>
    <scope>NUCLEOTIDE SEQUENCE [LARGE SCALE GENOMIC DNA]</scope>
    <source>
        <strain evidence="1 2">BGMRC 2031</strain>
    </source>
</reference>